<dbReference type="Pfam" id="PF25422">
    <property type="entry name" value="DUF7892"/>
    <property type="match status" value="1"/>
</dbReference>
<feature type="domain" description="DUF7892" evidence="3">
    <location>
        <begin position="694"/>
        <end position="846"/>
    </location>
</feature>
<proteinExistence type="predicted"/>
<evidence type="ECO:0000256" key="1">
    <source>
        <dbReference type="SAM" id="MobiDB-lite"/>
    </source>
</evidence>
<feature type="region of interest" description="Disordered" evidence="1">
    <location>
        <begin position="455"/>
        <end position="523"/>
    </location>
</feature>
<dbReference type="Pfam" id="PF00646">
    <property type="entry name" value="F-box"/>
    <property type="match status" value="1"/>
</dbReference>
<feature type="compositionally biased region" description="Pro residues" evidence="1">
    <location>
        <begin position="1046"/>
        <end position="1056"/>
    </location>
</feature>
<dbReference type="AlphaFoldDB" id="A0A6G1HP10"/>
<feature type="compositionally biased region" description="Polar residues" evidence="1">
    <location>
        <begin position="481"/>
        <end position="494"/>
    </location>
</feature>
<protein>
    <submittedName>
        <fullName evidence="4">Uncharacterized protein</fullName>
    </submittedName>
</protein>
<dbReference type="OrthoDB" id="2322499at2759"/>
<feature type="region of interest" description="Disordered" evidence="1">
    <location>
        <begin position="966"/>
        <end position="1056"/>
    </location>
</feature>
<evidence type="ECO:0000259" key="2">
    <source>
        <dbReference type="Pfam" id="PF00646"/>
    </source>
</evidence>
<evidence type="ECO:0000313" key="4">
    <source>
        <dbReference type="EMBL" id="KAF2397577.1"/>
    </source>
</evidence>
<dbReference type="EMBL" id="ML996703">
    <property type="protein sequence ID" value="KAF2397577.1"/>
    <property type="molecule type" value="Genomic_DNA"/>
</dbReference>
<feature type="region of interest" description="Disordered" evidence="1">
    <location>
        <begin position="853"/>
        <end position="874"/>
    </location>
</feature>
<feature type="domain" description="F-box" evidence="2">
    <location>
        <begin position="100"/>
        <end position="134"/>
    </location>
</feature>
<dbReference type="InterPro" id="IPR036047">
    <property type="entry name" value="F-box-like_dom_sf"/>
</dbReference>
<reference evidence="4" key="1">
    <citation type="journal article" date="2020" name="Stud. Mycol.">
        <title>101 Dothideomycetes genomes: a test case for predicting lifestyles and emergence of pathogens.</title>
        <authorList>
            <person name="Haridas S."/>
            <person name="Albert R."/>
            <person name="Binder M."/>
            <person name="Bloem J."/>
            <person name="Labutti K."/>
            <person name="Salamov A."/>
            <person name="Andreopoulos B."/>
            <person name="Baker S."/>
            <person name="Barry K."/>
            <person name="Bills G."/>
            <person name="Bluhm B."/>
            <person name="Cannon C."/>
            <person name="Castanera R."/>
            <person name="Culley D."/>
            <person name="Daum C."/>
            <person name="Ezra D."/>
            <person name="Gonzalez J."/>
            <person name="Henrissat B."/>
            <person name="Kuo A."/>
            <person name="Liang C."/>
            <person name="Lipzen A."/>
            <person name="Lutzoni F."/>
            <person name="Magnuson J."/>
            <person name="Mondo S."/>
            <person name="Nolan M."/>
            <person name="Ohm R."/>
            <person name="Pangilinan J."/>
            <person name="Park H.-J."/>
            <person name="Ramirez L."/>
            <person name="Alfaro M."/>
            <person name="Sun H."/>
            <person name="Tritt A."/>
            <person name="Yoshinaga Y."/>
            <person name="Zwiers L.-H."/>
            <person name="Turgeon B."/>
            <person name="Goodwin S."/>
            <person name="Spatafora J."/>
            <person name="Crous P."/>
            <person name="Grigoriev I."/>
        </authorList>
    </citation>
    <scope>NUCLEOTIDE SEQUENCE</scope>
    <source>
        <strain evidence="4">CBS 262.69</strain>
    </source>
</reference>
<keyword evidence="5" id="KW-1185">Reference proteome</keyword>
<feature type="region of interest" description="Disordered" evidence="1">
    <location>
        <begin position="1086"/>
        <end position="1110"/>
    </location>
</feature>
<dbReference type="Proteomes" id="UP000799640">
    <property type="component" value="Unassembled WGS sequence"/>
</dbReference>
<feature type="compositionally biased region" description="Polar residues" evidence="1">
    <location>
        <begin position="858"/>
        <end position="868"/>
    </location>
</feature>
<gene>
    <name evidence="4" type="ORF">EJ06DRAFT_533183</name>
</gene>
<dbReference type="InterPro" id="IPR001810">
    <property type="entry name" value="F-box_dom"/>
</dbReference>
<feature type="region of interest" description="Disordered" evidence="1">
    <location>
        <begin position="1"/>
        <end position="20"/>
    </location>
</feature>
<feature type="region of interest" description="Disordered" evidence="1">
    <location>
        <begin position="63"/>
        <end position="90"/>
    </location>
</feature>
<dbReference type="InterPro" id="IPR057214">
    <property type="entry name" value="DUF7892"/>
</dbReference>
<feature type="compositionally biased region" description="Pro residues" evidence="1">
    <location>
        <begin position="1093"/>
        <end position="1107"/>
    </location>
</feature>
<evidence type="ECO:0000313" key="5">
    <source>
        <dbReference type="Proteomes" id="UP000799640"/>
    </source>
</evidence>
<feature type="compositionally biased region" description="Basic residues" evidence="1">
    <location>
        <begin position="974"/>
        <end position="984"/>
    </location>
</feature>
<name>A0A6G1HP10_9PEZI</name>
<dbReference type="SUPFAM" id="SSF81383">
    <property type="entry name" value="F-box domain"/>
    <property type="match status" value="1"/>
</dbReference>
<organism evidence="4 5">
    <name type="scientific">Trichodelitschia bisporula</name>
    <dbReference type="NCBI Taxonomy" id="703511"/>
    <lineage>
        <taxon>Eukaryota</taxon>
        <taxon>Fungi</taxon>
        <taxon>Dikarya</taxon>
        <taxon>Ascomycota</taxon>
        <taxon>Pezizomycotina</taxon>
        <taxon>Dothideomycetes</taxon>
        <taxon>Dothideomycetes incertae sedis</taxon>
        <taxon>Phaeotrichales</taxon>
        <taxon>Phaeotrichaceae</taxon>
        <taxon>Trichodelitschia</taxon>
    </lineage>
</organism>
<sequence length="1129" mass="127217">MDSLSATPSDTYTRHSVSGGLSDTTVGSWSGGGGFAYRRIGGSMDYSPGGPCVMASSSNGFRAGVPGRSPGHFSFPSPYRGSSDPSPAGHANATLNACARLPPRVWQLVFTHLAPSDLGRILRVNKTFRSYITDIQTEPHSEAESPHEFPRTPEKIWALSRERHHPGMPGPLDGISELAMWKLLGGRRCQFCSQMPQTQDPAGGTSSWSPGLGARNLRIIWPLSFRCCSDCLRRFTITESDIVLQKRSYILPCLPYAHVTEDFQFVPELQLDLVKSAPSARVLKCYSLQTVDNLHNETLTRSKSYGSGAAEEWLHGLEDGACKRLREAEAWERWERKGGLKKLFTRPSPPRLLELSPAVIPRPMAFGQRIPQMAFTPSYTPPNTMAFRPNLSFEDAERMKAQRTEQIRQRAAQLHPPIPSDLLEYMPSFKAARLIARPLDDTEWASLEKRLIQQRPEAEQLASADSKRGQPSHLNPPAQTPTPYQVNDAQQSRMQIDEYPSDPRHDDKVLSQPSKERNKKNWERSRTHVLNLLRETADQVSRPWIDDCRKPTVDEMSMFAVKVFVRAYDAFRSRRASQDGPLVLKDMKWLHEKVINRLTMPLTPRFKCATPGCDKENSLIAMLQHVASKHTSDFSIGNKSVDWETAQWPQDLPFEAIDSRMSHMEDIQTHPGSGFASPMHSVYQHQLTDASDFEAYKQQMNVFAEALHAAFNKTALTPKVPKPVRVYASLRHAISRFVDTFRAGPSLDLAAATLTNDARLLSAHHFDELVCKVCSNEMSRKSCSYSLQNLLVHFKACHSDPSRPVVSGLEPEWLNNMILLPRDDKIQESIEPKAMTSETLQLYKSAFPHLYHAPQPRSGATSTASTPSRGYHEPPLARQALNSHVNSASERHYLSRYARHDPPERTSHSPFPHSDPRPLRSVFSHHEFNRLHMHSAQPAPAASASLNTILHAPDYPVQDYHALDHHRPTISPLPRHRPQRQARHSRYDSPRRVTSLDSTLHGEYHQRARVERHYRSRSRSPPRPRVEYRDREPPTTVSPDRHFARAPPPPLPPPPQGALVQYYYPAREETVAYGPREVGRFYDEQGQPVEMFGPPPVPAGGHPPPPGGGWEVWKVSLDGGGYAYGRDYR</sequence>
<feature type="compositionally biased region" description="Basic and acidic residues" evidence="1">
    <location>
        <begin position="1000"/>
        <end position="1013"/>
    </location>
</feature>
<accession>A0A6G1HP10</accession>
<dbReference type="CDD" id="cd09917">
    <property type="entry name" value="F-box_SF"/>
    <property type="match status" value="1"/>
</dbReference>
<evidence type="ECO:0000259" key="3">
    <source>
        <dbReference type="Pfam" id="PF25422"/>
    </source>
</evidence>
<feature type="compositionally biased region" description="Basic and acidic residues" evidence="1">
    <location>
        <begin position="501"/>
        <end position="523"/>
    </location>
</feature>
<feature type="region of interest" description="Disordered" evidence="1">
    <location>
        <begin position="900"/>
        <end position="920"/>
    </location>
</feature>
<feature type="compositionally biased region" description="Basic and acidic residues" evidence="1">
    <location>
        <begin position="1024"/>
        <end position="1043"/>
    </location>
</feature>